<dbReference type="AlphaFoldDB" id="A0A7L9FGZ1"/>
<dbReference type="SUPFAM" id="SSF53850">
    <property type="entry name" value="Periplasmic binding protein-like II"/>
    <property type="match status" value="1"/>
</dbReference>
<proteinExistence type="predicted"/>
<dbReference type="Pfam" id="PF12849">
    <property type="entry name" value="PBP_like_2"/>
    <property type="match status" value="1"/>
</dbReference>
<dbReference type="PANTHER" id="PTHR37945">
    <property type="entry name" value="EXTRACELLULAR TUNGSTATE BINDING PROTEIN"/>
    <property type="match status" value="1"/>
</dbReference>
<keyword evidence="3" id="KW-1185">Reference proteome</keyword>
<evidence type="ECO:0000259" key="1">
    <source>
        <dbReference type="Pfam" id="PF12849"/>
    </source>
</evidence>
<dbReference type="InParanoid" id="A0A7L9FGZ1"/>
<feature type="domain" description="PBP" evidence="1">
    <location>
        <begin position="25"/>
        <end position="260"/>
    </location>
</feature>
<evidence type="ECO:0000313" key="3">
    <source>
        <dbReference type="Proteomes" id="UP000594121"/>
    </source>
</evidence>
<accession>A0A7L9FGZ1</accession>
<dbReference type="Proteomes" id="UP000594121">
    <property type="component" value="Chromosome"/>
</dbReference>
<dbReference type="InterPro" id="IPR052738">
    <property type="entry name" value="ABC-Tungstate_binding"/>
</dbReference>
<name>A0A7L9FGZ1_9CREN</name>
<protein>
    <submittedName>
        <fullName evidence="2">Extracellular solute-binding protein</fullName>
    </submittedName>
</protein>
<gene>
    <name evidence="2" type="ORF">IG193_01125</name>
</gene>
<organism evidence="2 3">
    <name type="scientific">Infirmifilum lucidum</name>
    <dbReference type="NCBI Taxonomy" id="2776706"/>
    <lineage>
        <taxon>Archaea</taxon>
        <taxon>Thermoproteota</taxon>
        <taxon>Thermoprotei</taxon>
        <taxon>Thermofilales</taxon>
        <taxon>Thermofilaceae</taxon>
        <taxon>Infirmifilum</taxon>
    </lineage>
</organism>
<dbReference type="Gene3D" id="3.40.190.10">
    <property type="entry name" value="Periplasmic binding protein-like II"/>
    <property type="match status" value="2"/>
</dbReference>
<dbReference type="InterPro" id="IPR024370">
    <property type="entry name" value="PBP_domain"/>
</dbReference>
<sequence length="309" mass="34027">MDRRLLVVVALALIVAASALYVLQQGQPRGKATLRIATTTSLDATGLLDALKREFESMYPDINVTWVAVGTGQAIEIAKRGDADLVLTHDRPLEDQFIIEGYGLHAASFAYNDFAVLGPSDDPAGVRGAKSVVEAFRLIAEAGKQGKAVFVSRGDRSGTHLKELRIWKKAGVDVAGQPWYKETGQGMSQTLMVADQLKNAYTLSDRSTYTAFKDKLSLKVVFEGDPELLNIYRATLVNKTRFPWVNYDAAYKFVKFIVSPKGQALIGNYSKGGAKLFVACFGNLAKLGVNDPYEEQQVAWWREQLQEDP</sequence>
<evidence type="ECO:0000313" key="2">
    <source>
        <dbReference type="EMBL" id="QOJ79098.1"/>
    </source>
</evidence>
<dbReference type="EMBL" id="CP062310">
    <property type="protein sequence ID" value="QOJ79098.1"/>
    <property type="molecule type" value="Genomic_DNA"/>
</dbReference>
<dbReference type="RefSeq" id="WP_192819070.1">
    <property type="nucleotide sequence ID" value="NZ_CP062310.1"/>
</dbReference>
<reference evidence="2 3" key="1">
    <citation type="submission" date="2020-10" db="EMBL/GenBank/DDBJ databases">
        <title>Thermofilum lucidum 3507LT sp. nov. a novel member of Thermofilaceae family isolated from Chile hot spring, and proposal of description order Thermofilales.</title>
        <authorList>
            <person name="Zayulina K.S."/>
            <person name="Elcheninov A.G."/>
            <person name="Toshchakov S.V."/>
            <person name="Kublanov I.V."/>
        </authorList>
    </citation>
    <scope>NUCLEOTIDE SEQUENCE [LARGE SCALE GENOMIC DNA]</scope>
    <source>
        <strain evidence="2 3">3507LT</strain>
    </source>
</reference>
<dbReference type="PANTHER" id="PTHR37945:SF1">
    <property type="entry name" value="EXTRACELLULAR TUNGSTATE BINDING PROTEIN"/>
    <property type="match status" value="1"/>
</dbReference>
<dbReference type="KEGG" id="thel:IG193_01125"/>
<dbReference type="GeneID" id="59148455"/>